<keyword evidence="4" id="KW-1185">Reference proteome</keyword>
<dbReference type="EMBL" id="MWIP01000002">
    <property type="protein sequence ID" value="KAF1687798.1"/>
    <property type="molecule type" value="Genomic_DNA"/>
</dbReference>
<dbReference type="NCBIfam" id="NF008473">
    <property type="entry name" value="PRK11370.1"/>
    <property type="match status" value="1"/>
</dbReference>
<evidence type="ECO:0000313" key="3">
    <source>
        <dbReference type="EMBL" id="KAF1687798.1"/>
    </source>
</evidence>
<feature type="domain" description="YCII-related" evidence="2">
    <location>
        <begin position="1"/>
        <end position="95"/>
    </location>
</feature>
<name>A0A7V8K825_9GAMM</name>
<dbReference type="InterPro" id="IPR011008">
    <property type="entry name" value="Dimeric_a/b-barrel"/>
</dbReference>
<dbReference type="PANTHER" id="PTHR33606:SF3">
    <property type="entry name" value="PROTEIN YCII"/>
    <property type="match status" value="1"/>
</dbReference>
<dbReference type="Pfam" id="PF03795">
    <property type="entry name" value="YCII"/>
    <property type="match status" value="1"/>
</dbReference>
<evidence type="ECO:0000313" key="4">
    <source>
        <dbReference type="Proteomes" id="UP000462066"/>
    </source>
</evidence>
<dbReference type="SUPFAM" id="SSF54909">
    <property type="entry name" value="Dimeric alpha+beta barrel"/>
    <property type="match status" value="1"/>
</dbReference>
<dbReference type="Gene3D" id="3.30.70.1060">
    <property type="entry name" value="Dimeric alpha+beta barrel"/>
    <property type="match status" value="1"/>
</dbReference>
<comment type="caution">
    <text evidence="3">The sequence shown here is derived from an EMBL/GenBank/DDBJ whole genome shotgun (WGS) entry which is preliminary data.</text>
</comment>
<dbReference type="InterPro" id="IPR051807">
    <property type="entry name" value="Sec-metab_biosynth-assoc"/>
</dbReference>
<protein>
    <recommendedName>
        <fullName evidence="2">YCII-related domain-containing protein</fullName>
    </recommendedName>
</protein>
<evidence type="ECO:0000259" key="2">
    <source>
        <dbReference type="Pfam" id="PF03795"/>
    </source>
</evidence>
<sequence>MWYVIEGYDGQDGLAGRGQARSAHLERLVALRDAGRLLVAGPCPAIDAEDPGPAGFSGSVVIARFDSLEQARAWADADPYVAAGVYERVQVRPFRHVLP</sequence>
<evidence type="ECO:0000256" key="1">
    <source>
        <dbReference type="ARBA" id="ARBA00007689"/>
    </source>
</evidence>
<dbReference type="PANTHER" id="PTHR33606">
    <property type="entry name" value="PROTEIN YCII"/>
    <property type="match status" value="1"/>
</dbReference>
<dbReference type="AlphaFoldDB" id="A0A7V8K825"/>
<organism evidence="3 4">
    <name type="scientific">Pseudoxanthomonas broegbernensis</name>
    <dbReference type="NCBI Taxonomy" id="83619"/>
    <lineage>
        <taxon>Bacteria</taxon>
        <taxon>Pseudomonadati</taxon>
        <taxon>Pseudomonadota</taxon>
        <taxon>Gammaproteobacteria</taxon>
        <taxon>Lysobacterales</taxon>
        <taxon>Lysobacteraceae</taxon>
        <taxon>Pseudoxanthomonas</taxon>
    </lineage>
</organism>
<accession>A0A7V8K825</accession>
<comment type="similarity">
    <text evidence="1">Belongs to the YciI family.</text>
</comment>
<proteinExistence type="inferred from homology"/>
<reference evidence="3 4" key="1">
    <citation type="submission" date="2017-10" db="EMBL/GenBank/DDBJ databases">
        <title>Whole genome sequencing of Pseudoxanthomonas broegbernensis DSM 12573(T).</title>
        <authorList>
            <person name="Kumar S."/>
            <person name="Bansal K."/>
            <person name="Kaur A."/>
            <person name="Patil P."/>
            <person name="Sharma S."/>
            <person name="Patil P.B."/>
        </authorList>
    </citation>
    <scope>NUCLEOTIDE SEQUENCE [LARGE SCALE GENOMIC DNA]</scope>
    <source>
        <strain evidence="3 4">DSM 12573</strain>
    </source>
</reference>
<gene>
    <name evidence="3" type="ORF">B1992_02695</name>
</gene>
<dbReference type="InterPro" id="IPR005545">
    <property type="entry name" value="YCII"/>
</dbReference>
<dbReference type="RefSeq" id="WP_162310122.1">
    <property type="nucleotide sequence ID" value="NZ_JACHGU010000002.1"/>
</dbReference>
<dbReference type="Proteomes" id="UP000462066">
    <property type="component" value="Unassembled WGS sequence"/>
</dbReference>